<dbReference type="SUPFAM" id="SSF56112">
    <property type="entry name" value="Protein kinase-like (PK-like)"/>
    <property type="match status" value="1"/>
</dbReference>
<accession>A0A0P1AXY3</accession>
<dbReference type="InterPro" id="IPR011009">
    <property type="entry name" value="Kinase-like_dom_sf"/>
</dbReference>
<dbReference type="Proteomes" id="UP000054928">
    <property type="component" value="Unassembled WGS sequence"/>
</dbReference>
<protein>
    <submittedName>
        <fullName evidence="1">Uncharacterized protein</fullName>
    </submittedName>
</protein>
<sequence>MREEWQSFALKIVEKSSVERLYQEERALRIAQQSGLTASPVGKIIETPDGAALLLSPVGKPLPRPTTRHEVLSLFELLRQLHKNGLVHGDPRVSNVILTGKSFSGLIL</sequence>
<keyword evidence="2" id="KW-1185">Reference proteome</keyword>
<dbReference type="RefSeq" id="XP_024582025.1">
    <property type="nucleotide sequence ID" value="XM_024716425.1"/>
</dbReference>
<evidence type="ECO:0000313" key="2">
    <source>
        <dbReference type="Proteomes" id="UP000054928"/>
    </source>
</evidence>
<name>A0A0P1AXY3_PLAHL</name>
<evidence type="ECO:0000313" key="1">
    <source>
        <dbReference type="EMBL" id="CEG45656.1"/>
    </source>
</evidence>
<organism evidence="1 2">
    <name type="scientific">Plasmopara halstedii</name>
    <name type="common">Downy mildew of sunflower</name>
    <dbReference type="NCBI Taxonomy" id="4781"/>
    <lineage>
        <taxon>Eukaryota</taxon>
        <taxon>Sar</taxon>
        <taxon>Stramenopiles</taxon>
        <taxon>Oomycota</taxon>
        <taxon>Peronosporomycetes</taxon>
        <taxon>Peronosporales</taxon>
        <taxon>Peronosporaceae</taxon>
        <taxon>Plasmopara</taxon>
    </lineage>
</organism>
<dbReference type="GeneID" id="36396994"/>
<dbReference type="OrthoDB" id="125809at2759"/>
<dbReference type="EMBL" id="CCYD01001640">
    <property type="protein sequence ID" value="CEG45656.1"/>
    <property type="molecule type" value="Genomic_DNA"/>
</dbReference>
<proteinExistence type="predicted"/>
<dbReference type="STRING" id="4781.A0A0P1AXY3"/>
<dbReference type="AlphaFoldDB" id="A0A0P1AXY3"/>
<reference evidence="2" key="1">
    <citation type="submission" date="2014-09" db="EMBL/GenBank/DDBJ databases">
        <authorList>
            <person name="Sharma Rahul"/>
            <person name="Thines Marco"/>
        </authorList>
    </citation>
    <scope>NUCLEOTIDE SEQUENCE [LARGE SCALE GENOMIC DNA]</scope>
</reference>